<dbReference type="PANTHER" id="PTHR42923">
    <property type="entry name" value="PROTOPORPHYRINOGEN OXIDASE"/>
    <property type="match status" value="1"/>
</dbReference>
<evidence type="ECO:0000256" key="1">
    <source>
        <dbReference type="SAM" id="Phobius"/>
    </source>
</evidence>
<gene>
    <name evidence="2" type="ORF">Sylvanvirus3_7</name>
</gene>
<evidence type="ECO:0000313" key="2">
    <source>
        <dbReference type="EMBL" id="AYV86553.1"/>
    </source>
</evidence>
<dbReference type="PANTHER" id="PTHR42923:SF46">
    <property type="entry name" value="AMINE OXIDASE"/>
    <property type="match status" value="1"/>
</dbReference>
<name>A0A3G5AK67_9VIRU</name>
<keyword evidence="1" id="KW-0472">Membrane</keyword>
<dbReference type="InterPro" id="IPR036188">
    <property type="entry name" value="FAD/NAD-bd_sf"/>
</dbReference>
<keyword evidence="1" id="KW-0812">Transmembrane</keyword>
<reference evidence="2" key="1">
    <citation type="submission" date="2018-10" db="EMBL/GenBank/DDBJ databases">
        <title>Hidden diversity of soil giant viruses.</title>
        <authorList>
            <person name="Schulz F."/>
            <person name="Alteio L."/>
            <person name="Goudeau D."/>
            <person name="Ryan E.M."/>
            <person name="Malmstrom R.R."/>
            <person name="Blanchard J."/>
            <person name="Woyke T."/>
        </authorList>
    </citation>
    <scope>NUCLEOTIDE SEQUENCE</scope>
    <source>
        <strain evidence="2">SYV1</strain>
    </source>
</reference>
<dbReference type="Gene3D" id="3.50.50.60">
    <property type="entry name" value="FAD/NAD(P)-binding domain"/>
    <property type="match status" value="1"/>
</dbReference>
<dbReference type="InterPro" id="IPR050464">
    <property type="entry name" value="Zeta_carotene_desat/Oxidored"/>
</dbReference>
<evidence type="ECO:0008006" key="3">
    <source>
        <dbReference type="Google" id="ProtNLM"/>
    </source>
</evidence>
<proteinExistence type="predicted"/>
<sequence>MESKHTPTRTRRINIIGAGIAGLTVAHQLLKVQNCPFDIHIYEATKEIGGMARSRRDDQGCATEYSWRVYFWFYNNLLEMLKEIPYRYDESKSSRDKHMSPSHSPLYVSDWLSNKGNSIFMYQNKKSKPSISLKTAEAYIPFAWKLMKFMTTCDARDQDLDLIPWYNYIDQRQEDSKDMEEYPWETTPQVLGLDKFKASTYSVMKIGMQSLIFRPHDLPQAVMSKPTSEAWFIPWKQWLQSKGVHFHMGHRCIGLDGVKNNVYESGHTPNNSHNNPHNNVKSLWTCTNAYFEYRKRIIQVSGEDFVLNLPVQVLASLVNPGTLLYQEPQLRRMPDLAKKSYILQLCFQLHFPIPIYLADPASTVSGFILLDSPWSIIIQTRESLFNPVNTPICYNLPDMKGSWSILAGQDGVPGILYHKPFSQCTEKEIHMELWSQILQNQDVRRAAVQYTKNLSDLADVPFMKPSMRWSPMWSTFYYDSKGILRTQEPKFSNNAGTLHLRPTSKLKHISNVYIASAYTREALDIFSMEGATISGRVVASLLTGLDALGPIAPYTGPSLLKPLRQLDCWLHHKTNS</sequence>
<dbReference type="GO" id="GO:0016491">
    <property type="term" value="F:oxidoreductase activity"/>
    <property type="evidence" value="ECO:0007669"/>
    <property type="project" value="TreeGrafter"/>
</dbReference>
<accession>A0A3G5AK67</accession>
<organism evidence="2">
    <name type="scientific">Sylvanvirus sp</name>
    <dbReference type="NCBI Taxonomy" id="2487774"/>
    <lineage>
        <taxon>Viruses</taxon>
    </lineage>
</organism>
<dbReference type="SUPFAM" id="SSF51905">
    <property type="entry name" value="FAD/NAD(P)-binding domain"/>
    <property type="match status" value="1"/>
</dbReference>
<feature type="transmembrane region" description="Helical" evidence="1">
    <location>
        <begin position="12"/>
        <end position="30"/>
    </location>
</feature>
<dbReference type="Pfam" id="PF13450">
    <property type="entry name" value="NAD_binding_8"/>
    <property type="match status" value="1"/>
</dbReference>
<dbReference type="EMBL" id="MK072509">
    <property type="protein sequence ID" value="AYV86553.1"/>
    <property type="molecule type" value="Genomic_DNA"/>
</dbReference>
<protein>
    <recommendedName>
        <fullName evidence="3">Amine oxidase domain-containing protein</fullName>
    </recommendedName>
</protein>
<keyword evidence="1" id="KW-1133">Transmembrane helix</keyword>